<sequence>MSIDPTKLPDPPMASYTFTIYNRDLFEKSKFKDYDSLLESRLVRCQARANYLALILENGNAHESKRAREKVPKTTSTQYVNGEYVASFTLGTEQIKSYLLIDTGSDLVWWQCGPCNTNRCYVQLFDPLYVSTNSKTYRELDCIVQGTSCLVASPSYQCSPYGNKCIYNMKYADGTRTRGWIADDVITFVLDKNPVRILFGCGKDQMSGTHFSGSYSGIAGIGRRRMSGGYSLPTQFEADIMSMCLPGFYSGKESTISFHTTPFKKKTSAELLPNFKFPSFYFVNLYKVFINDKEIPLNPSLSTWNFGNDMTGGCIVDTGTTITRFPQDFFSVFRDTFRKEVRGIPMVDIPLGSFDTCYKEDPSGREPNFPVVKLYFGHEKPENLLLLAQQRVMMHFAGMYCLGFMAWHQSVAILGVNYSLASLINSKSYFKVNYTSLTQARKAFMSFDTSNLQDPPMPSNSFSVYHLDLFEKSKFKDYNFVLMNRLAQDQARATYISSKLRYRDSPKSKKWRSYPYARKSRSNSKMVDQILKETPVTYNQGHYVAMFKLGSEKTRNYLLIDTGSYLIWWQCAPCIPGRCFKARYSPLYNYTTSNTFRKVDCVANSSTCITSDPEFRCSLGSKLCFYEQVYQSGETTKGFIASEIITFSSDNTQARVNFGCSDDQKSGTNDFSGSFSGIVGLSKRVSSKTPGGYSLPSQLGSSLFALCLPSTISTQPSFLTFNKAPWVYGTEAKIVKNKLNPHFYYVNLHKIVINDKEVPVDPSWWNGRQDGQGAMVDTGTLITRFPHDLYIVFRYIFRELVGYPMLQFPIGIFDTCYKEEEEGEEMYFPIVKFYFGNYSHRQELMLIQDRVVIGFTGYYCLAFLPWDDKSTLIGSHQLQGTGLTFDTKNNALIFSVDACD</sequence>
<comment type="similarity">
    <text evidence="1">Belongs to the peptidase A1 family.</text>
</comment>
<gene>
    <name evidence="3" type="ORF">HAX54_032129</name>
</gene>
<organism evidence="3 4">
    <name type="scientific">Datura stramonium</name>
    <name type="common">Jimsonweed</name>
    <name type="synonym">Common thornapple</name>
    <dbReference type="NCBI Taxonomy" id="4076"/>
    <lineage>
        <taxon>Eukaryota</taxon>
        <taxon>Viridiplantae</taxon>
        <taxon>Streptophyta</taxon>
        <taxon>Embryophyta</taxon>
        <taxon>Tracheophyta</taxon>
        <taxon>Spermatophyta</taxon>
        <taxon>Magnoliopsida</taxon>
        <taxon>eudicotyledons</taxon>
        <taxon>Gunneridae</taxon>
        <taxon>Pentapetalae</taxon>
        <taxon>asterids</taxon>
        <taxon>lamiids</taxon>
        <taxon>Solanales</taxon>
        <taxon>Solanaceae</taxon>
        <taxon>Solanoideae</taxon>
        <taxon>Datureae</taxon>
        <taxon>Datura</taxon>
    </lineage>
</organism>
<dbReference type="SUPFAM" id="SSF50630">
    <property type="entry name" value="Acid proteases"/>
    <property type="match status" value="2"/>
</dbReference>
<dbReference type="InterPro" id="IPR001461">
    <property type="entry name" value="Aspartic_peptidase_A1"/>
</dbReference>
<dbReference type="InterPro" id="IPR032861">
    <property type="entry name" value="TAXi_N"/>
</dbReference>
<evidence type="ECO:0000313" key="3">
    <source>
        <dbReference type="EMBL" id="MCD7456542.1"/>
    </source>
</evidence>
<protein>
    <recommendedName>
        <fullName evidence="2">Peptidase A1 domain-containing protein</fullName>
    </recommendedName>
</protein>
<dbReference type="PROSITE" id="PS00141">
    <property type="entry name" value="ASP_PROTEASE"/>
    <property type="match status" value="1"/>
</dbReference>
<accession>A0ABS8SCQ2</accession>
<dbReference type="PANTHER" id="PTHR13683">
    <property type="entry name" value="ASPARTYL PROTEASES"/>
    <property type="match status" value="1"/>
</dbReference>
<keyword evidence="4" id="KW-1185">Reference proteome</keyword>
<reference evidence="3 4" key="1">
    <citation type="journal article" date="2021" name="BMC Genomics">
        <title>Datura genome reveals duplications of psychoactive alkaloid biosynthetic genes and high mutation rate following tissue culture.</title>
        <authorList>
            <person name="Rajewski A."/>
            <person name="Carter-House D."/>
            <person name="Stajich J."/>
            <person name="Litt A."/>
        </authorList>
    </citation>
    <scope>NUCLEOTIDE SEQUENCE [LARGE SCALE GENOMIC DNA]</scope>
    <source>
        <strain evidence="3">AR-01</strain>
    </source>
</reference>
<dbReference type="PANTHER" id="PTHR13683:SF850">
    <property type="entry name" value="PEPTIDASE A1 DOMAIN-CONTAINING PROTEIN"/>
    <property type="match status" value="1"/>
</dbReference>
<dbReference type="EMBL" id="JACEIK010000409">
    <property type="protein sequence ID" value="MCD7456542.1"/>
    <property type="molecule type" value="Genomic_DNA"/>
</dbReference>
<dbReference type="InterPro" id="IPR021109">
    <property type="entry name" value="Peptidase_aspartic_dom_sf"/>
</dbReference>
<evidence type="ECO:0000313" key="4">
    <source>
        <dbReference type="Proteomes" id="UP000823775"/>
    </source>
</evidence>
<evidence type="ECO:0000256" key="1">
    <source>
        <dbReference type="ARBA" id="ARBA00007447"/>
    </source>
</evidence>
<dbReference type="InterPro" id="IPR001969">
    <property type="entry name" value="Aspartic_peptidase_AS"/>
</dbReference>
<proteinExistence type="inferred from homology"/>
<feature type="domain" description="Peptidase A1" evidence="2">
    <location>
        <begin position="543"/>
        <end position="895"/>
    </location>
</feature>
<dbReference type="PROSITE" id="PS51767">
    <property type="entry name" value="PEPTIDASE_A1"/>
    <property type="match status" value="2"/>
</dbReference>
<feature type="domain" description="Peptidase A1" evidence="2">
    <location>
        <begin position="84"/>
        <end position="438"/>
    </location>
</feature>
<comment type="caution">
    <text evidence="3">The sequence shown here is derived from an EMBL/GenBank/DDBJ whole genome shotgun (WGS) entry which is preliminary data.</text>
</comment>
<dbReference type="Pfam" id="PF14543">
    <property type="entry name" value="TAXi_N"/>
    <property type="match status" value="2"/>
</dbReference>
<dbReference type="Pfam" id="PF14541">
    <property type="entry name" value="TAXi_C"/>
    <property type="match status" value="2"/>
</dbReference>
<dbReference type="InterPro" id="IPR032799">
    <property type="entry name" value="TAXi_C"/>
</dbReference>
<dbReference type="Gene3D" id="2.40.70.10">
    <property type="entry name" value="Acid Proteases"/>
    <property type="match status" value="4"/>
</dbReference>
<evidence type="ECO:0000259" key="2">
    <source>
        <dbReference type="PROSITE" id="PS51767"/>
    </source>
</evidence>
<dbReference type="Proteomes" id="UP000823775">
    <property type="component" value="Unassembled WGS sequence"/>
</dbReference>
<dbReference type="InterPro" id="IPR033121">
    <property type="entry name" value="PEPTIDASE_A1"/>
</dbReference>
<name>A0ABS8SCQ2_DATST</name>